<gene>
    <name evidence="2" type="ORF">SNE40_022886</name>
</gene>
<dbReference type="EMBL" id="JAZGQO010000021">
    <property type="protein sequence ID" value="KAK6166121.1"/>
    <property type="molecule type" value="Genomic_DNA"/>
</dbReference>
<comment type="caution">
    <text evidence="2">The sequence shown here is derived from an EMBL/GenBank/DDBJ whole genome shotgun (WGS) entry which is preliminary data.</text>
</comment>
<dbReference type="AlphaFoldDB" id="A0AAN8GBG9"/>
<evidence type="ECO:0000313" key="2">
    <source>
        <dbReference type="EMBL" id="KAK6166121.1"/>
    </source>
</evidence>
<evidence type="ECO:0000313" key="3">
    <source>
        <dbReference type="Proteomes" id="UP001347796"/>
    </source>
</evidence>
<accession>A0AAN8GBG9</accession>
<evidence type="ECO:0000256" key="1">
    <source>
        <dbReference type="SAM" id="MobiDB-lite"/>
    </source>
</evidence>
<feature type="compositionally biased region" description="Low complexity" evidence="1">
    <location>
        <begin position="24"/>
        <end position="34"/>
    </location>
</feature>
<feature type="region of interest" description="Disordered" evidence="1">
    <location>
        <begin position="16"/>
        <end position="109"/>
    </location>
</feature>
<reference evidence="2 3" key="1">
    <citation type="submission" date="2024-01" db="EMBL/GenBank/DDBJ databases">
        <title>The genome of the rayed Mediterranean limpet Patella caerulea (Linnaeus, 1758).</title>
        <authorList>
            <person name="Anh-Thu Weber A."/>
            <person name="Halstead-Nussloch G."/>
        </authorList>
    </citation>
    <scope>NUCLEOTIDE SEQUENCE [LARGE SCALE GENOMIC DNA]</scope>
    <source>
        <strain evidence="2">AATW-2023a</strain>
        <tissue evidence="2">Whole specimen</tissue>
    </source>
</reference>
<keyword evidence="3" id="KW-1185">Reference proteome</keyword>
<proteinExistence type="predicted"/>
<name>A0AAN8GBG9_PATCE</name>
<sequence>MPLMRKRAVEMSRVIQASAFPRQASATSTSASVAGTEPQASTTGAGASPGTRGKRTRPVISSDEESDIEAETAPTLSPTDDIAAPPSPPRPQLISMEPRALSSLDDEDD</sequence>
<organism evidence="2 3">
    <name type="scientific">Patella caerulea</name>
    <name type="common">Rayed Mediterranean limpet</name>
    <dbReference type="NCBI Taxonomy" id="87958"/>
    <lineage>
        <taxon>Eukaryota</taxon>
        <taxon>Metazoa</taxon>
        <taxon>Spiralia</taxon>
        <taxon>Lophotrochozoa</taxon>
        <taxon>Mollusca</taxon>
        <taxon>Gastropoda</taxon>
        <taxon>Patellogastropoda</taxon>
        <taxon>Patelloidea</taxon>
        <taxon>Patellidae</taxon>
        <taxon>Patella</taxon>
    </lineage>
</organism>
<protein>
    <submittedName>
        <fullName evidence="2">Uncharacterized protein</fullName>
    </submittedName>
</protein>
<dbReference type="Proteomes" id="UP001347796">
    <property type="component" value="Unassembled WGS sequence"/>
</dbReference>